<dbReference type="InterPro" id="IPR041694">
    <property type="entry name" value="ADH_N_2"/>
</dbReference>
<dbReference type="SUPFAM" id="SSF51735">
    <property type="entry name" value="NAD(P)-binding Rossmann-fold domains"/>
    <property type="match status" value="1"/>
</dbReference>
<feature type="domain" description="Enoyl reductase (ER)" evidence="2">
    <location>
        <begin position="14"/>
        <end position="331"/>
    </location>
</feature>
<dbReference type="SMART" id="SM00829">
    <property type="entry name" value="PKS_ER"/>
    <property type="match status" value="1"/>
</dbReference>
<evidence type="ECO:0000313" key="4">
    <source>
        <dbReference type="Proteomes" id="UP000216498"/>
    </source>
</evidence>
<dbReference type="SUPFAM" id="SSF50129">
    <property type="entry name" value="GroES-like"/>
    <property type="match status" value="1"/>
</dbReference>
<dbReference type="FunFam" id="3.40.50.720:FF:000121">
    <property type="entry name" value="Prostaglandin reductase 2"/>
    <property type="match status" value="1"/>
</dbReference>
<dbReference type="CDD" id="cd05288">
    <property type="entry name" value="PGDH"/>
    <property type="match status" value="1"/>
</dbReference>
<evidence type="ECO:0000259" key="2">
    <source>
        <dbReference type="SMART" id="SM00829"/>
    </source>
</evidence>
<dbReference type="InterPro" id="IPR013149">
    <property type="entry name" value="ADH-like_C"/>
</dbReference>
<accession>A0A265NBL9</accession>
<dbReference type="GO" id="GO:0016628">
    <property type="term" value="F:oxidoreductase activity, acting on the CH-CH group of donors, NAD or NADP as acceptor"/>
    <property type="evidence" value="ECO:0007669"/>
    <property type="project" value="InterPro"/>
</dbReference>
<proteinExistence type="predicted"/>
<protein>
    <submittedName>
        <fullName evidence="3">NADP-dependent oxidoreductase</fullName>
    </submittedName>
</protein>
<dbReference type="PANTHER" id="PTHR43205">
    <property type="entry name" value="PROSTAGLANDIN REDUCTASE"/>
    <property type="match status" value="1"/>
</dbReference>
<dbReference type="PANTHER" id="PTHR43205:SF7">
    <property type="entry name" value="PROSTAGLANDIN REDUCTASE 1"/>
    <property type="match status" value="1"/>
</dbReference>
<dbReference type="Pfam" id="PF00107">
    <property type="entry name" value="ADH_zinc_N"/>
    <property type="match status" value="1"/>
</dbReference>
<dbReference type="InterPro" id="IPR020843">
    <property type="entry name" value="ER"/>
</dbReference>
<organism evidence="3 4">
    <name type="scientific">Virgibacillus indicus</name>
    <dbReference type="NCBI Taxonomy" id="2024554"/>
    <lineage>
        <taxon>Bacteria</taxon>
        <taxon>Bacillati</taxon>
        <taxon>Bacillota</taxon>
        <taxon>Bacilli</taxon>
        <taxon>Bacillales</taxon>
        <taxon>Bacillaceae</taxon>
        <taxon>Virgibacillus</taxon>
    </lineage>
</organism>
<dbReference type="InterPro" id="IPR011032">
    <property type="entry name" value="GroES-like_sf"/>
</dbReference>
<dbReference type="Pfam" id="PF16884">
    <property type="entry name" value="ADH_N_2"/>
    <property type="match status" value="1"/>
</dbReference>
<keyword evidence="1" id="KW-0560">Oxidoreductase</keyword>
<dbReference type="Gene3D" id="3.40.50.720">
    <property type="entry name" value="NAD(P)-binding Rossmann-like Domain"/>
    <property type="match status" value="1"/>
</dbReference>
<dbReference type="InterPro" id="IPR045010">
    <property type="entry name" value="MDR_fam"/>
</dbReference>
<dbReference type="InterPro" id="IPR036291">
    <property type="entry name" value="NAD(P)-bd_dom_sf"/>
</dbReference>
<dbReference type="RefSeq" id="WP_094884892.1">
    <property type="nucleotide sequence ID" value="NZ_NPMS01000002.1"/>
</dbReference>
<evidence type="ECO:0000256" key="1">
    <source>
        <dbReference type="ARBA" id="ARBA00023002"/>
    </source>
</evidence>
<dbReference type="Proteomes" id="UP000216498">
    <property type="component" value="Unassembled WGS sequence"/>
</dbReference>
<keyword evidence="4" id="KW-1185">Reference proteome</keyword>
<comment type="caution">
    <text evidence="3">The sequence shown here is derived from an EMBL/GenBank/DDBJ whole genome shotgun (WGS) entry which is preliminary data.</text>
</comment>
<dbReference type="AlphaFoldDB" id="A0A265NBL9"/>
<dbReference type="EMBL" id="NPMS01000002">
    <property type="protein sequence ID" value="OZU89393.1"/>
    <property type="molecule type" value="Genomic_DNA"/>
</dbReference>
<dbReference type="Gene3D" id="3.90.180.10">
    <property type="entry name" value="Medium-chain alcohol dehydrogenases, catalytic domain"/>
    <property type="match status" value="1"/>
</dbReference>
<evidence type="ECO:0000313" key="3">
    <source>
        <dbReference type="EMBL" id="OZU89393.1"/>
    </source>
</evidence>
<gene>
    <name evidence="3" type="ORF">CIL03_06665</name>
</gene>
<dbReference type="OrthoDB" id="9805663at2"/>
<sequence length="337" mass="36707">MKSRQLLLKERPNGLPDEQTFEIREEEVKSPEKGEVLLKTLYVSVDPYMRGRMSDQKSYVEPFQVGEPLEGGIVAQVIKSNADYPQKGDIVRGNLPFQEYNTAKADSVSKVNTHELNPSAALSVLGMPGLTAYFGMMHIGEPKEGETVVVSAAAGAVGQIAGQLAKQAGARVVGIVGSEEKAIYITERLGFDATVEYKKENLKVQLQDACPDGIDVYYENVGGEIGDAIWPLLNTFSRVPVCGAISSYNLKKGEADIGPRVQQFLIKSRVKMQGFLVGDFAKHYKEAYKVLAEGVSEGNLVYEETVHKGFDAIPKAFNGLFTGDNIGKQLVKVAAPE</sequence>
<name>A0A265NBL9_9BACI</name>
<reference evidence="3 4" key="1">
    <citation type="submission" date="2017-08" db="EMBL/GenBank/DDBJ databases">
        <title>Virgibacillus indicus sp. nov. and Virgibacillus profoundi sp. nov, two moderately halophilic bacteria isolated from marine sediment by using the Microfluidic Streak Plate.</title>
        <authorList>
            <person name="Xu B."/>
            <person name="Hu B."/>
            <person name="Wang J."/>
            <person name="Zhu Y."/>
            <person name="Huang L."/>
            <person name="Du W."/>
            <person name="Huang Y."/>
        </authorList>
    </citation>
    <scope>NUCLEOTIDE SEQUENCE [LARGE SCALE GENOMIC DNA]</scope>
    <source>
        <strain evidence="3 4">IO3-P2-C2</strain>
    </source>
</reference>